<organism evidence="2 3">
    <name type="scientific">Thalassiosira oceanica</name>
    <name type="common">Marine diatom</name>
    <dbReference type="NCBI Taxonomy" id="159749"/>
    <lineage>
        <taxon>Eukaryota</taxon>
        <taxon>Sar</taxon>
        <taxon>Stramenopiles</taxon>
        <taxon>Ochrophyta</taxon>
        <taxon>Bacillariophyta</taxon>
        <taxon>Coscinodiscophyceae</taxon>
        <taxon>Thalassiosirophycidae</taxon>
        <taxon>Thalassiosirales</taxon>
        <taxon>Thalassiosiraceae</taxon>
        <taxon>Thalassiosira</taxon>
    </lineage>
</organism>
<gene>
    <name evidence="2" type="ORF">THAOC_09389</name>
</gene>
<proteinExistence type="predicted"/>
<feature type="non-terminal residue" evidence="2">
    <location>
        <position position="1"/>
    </location>
</feature>
<evidence type="ECO:0000256" key="1">
    <source>
        <dbReference type="SAM" id="MobiDB-lite"/>
    </source>
</evidence>
<reference evidence="2 3" key="1">
    <citation type="journal article" date="2012" name="Genome Biol.">
        <title>Genome and low-iron response of an oceanic diatom adapted to chronic iron limitation.</title>
        <authorList>
            <person name="Lommer M."/>
            <person name="Specht M."/>
            <person name="Roy A.S."/>
            <person name="Kraemer L."/>
            <person name="Andreson R."/>
            <person name="Gutowska M.A."/>
            <person name="Wolf J."/>
            <person name="Bergner S.V."/>
            <person name="Schilhabel M.B."/>
            <person name="Klostermeier U.C."/>
            <person name="Beiko R.G."/>
            <person name="Rosenstiel P."/>
            <person name="Hippler M."/>
            <person name="Laroche J."/>
        </authorList>
    </citation>
    <scope>NUCLEOTIDE SEQUENCE [LARGE SCALE GENOMIC DNA]</scope>
    <source>
        <strain evidence="2 3">CCMP1005</strain>
    </source>
</reference>
<evidence type="ECO:0000313" key="3">
    <source>
        <dbReference type="Proteomes" id="UP000266841"/>
    </source>
</evidence>
<feature type="region of interest" description="Disordered" evidence="1">
    <location>
        <begin position="464"/>
        <end position="489"/>
    </location>
</feature>
<feature type="compositionally biased region" description="Acidic residues" evidence="1">
    <location>
        <begin position="209"/>
        <end position="218"/>
    </location>
</feature>
<dbReference type="Proteomes" id="UP000266841">
    <property type="component" value="Unassembled WGS sequence"/>
</dbReference>
<sequence>STTSWDGGEMVEDPIKKSSGQTCGQNKEMAGTFETNLRCGQTPDQSLVLDRMTSLLTRFLFAVSSSMSNIDHVEEGRVRTQDQFNEMAKVSSSGNPTLIDILESDDADWDSIRAAIRQNGRGSLIAGRQMAATTNAGILKALKGHAAAKSRPRESSGNVTTGTGGRDGEDRNGSLHIADDKRTSTASTVDCSDSDEDGRRATTDSTTNGEEDDLESTDNLDAGTPRMPRRVDPIDDDRRPAIDCISEQTRRRAVPQRGLVRGTSSRRALGQSFKSSLKIVGEDKEQEGIDDSLNFEELDGSESRGEKSRRLTEESGSKSSGSESRGDAGRRRSRRAQRHGRFGSMQGGFNDSVNVMDFGVSITHLHDDSSTRSLDLSSEDQSSNDLHGSCSSSLLDSDGFLAWANGDSVSKLESSLTRCQYNPIRTITRPKGRRRELADSDATNLSLMVDSEGFLGWNLDDSNKSDNSHEAASKDDADTDTADTESRDRLECSWRIEDMERPADAGDEVGDLPHSISGGGFVSAQMRRLSSKIAERRESWVTVDSAKDAEVSTGDVKKVLLKGMSREDVNANGQAREIRRPSRRTSNFALFRRDSDDSSSAQSNSGNNSDFDRAAIMVRGSTQFTGVNILEMRKELLKGGAPDGYSSRDGERGGGVKETLLENLRKEILAGGDAPDGERSGSGKLNMGFF</sequence>
<protein>
    <submittedName>
        <fullName evidence="2">Uncharacterized protein</fullName>
    </submittedName>
</protein>
<name>K0SSQ1_THAOC</name>
<feature type="region of interest" description="Disordered" evidence="1">
    <location>
        <begin position="567"/>
        <end position="614"/>
    </location>
</feature>
<feature type="compositionally biased region" description="Basic and acidic residues" evidence="1">
    <location>
        <begin position="229"/>
        <end position="241"/>
    </location>
</feature>
<feature type="region of interest" description="Disordered" evidence="1">
    <location>
        <begin position="370"/>
        <end position="389"/>
    </location>
</feature>
<evidence type="ECO:0000313" key="2">
    <source>
        <dbReference type="EMBL" id="EJK69363.1"/>
    </source>
</evidence>
<feature type="region of interest" description="Disordered" evidence="1">
    <location>
        <begin position="669"/>
        <end position="690"/>
    </location>
</feature>
<keyword evidence="3" id="KW-1185">Reference proteome</keyword>
<feature type="region of interest" description="Disordered" evidence="1">
    <location>
        <begin position="1"/>
        <end position="24"/>
    </location>
</feature>
<dbReference type="EMBL" id="AGNL01010186">
    <property type="protein sequence ID" value="EJK69363.1"/>
    <property type="molecule type" value="Genomic_DNA"/>
</dbReference>
<feature type="compositionally biased region" description="Basic and acidic residues" evidence="1">
    <location>
        <begin position="301"/>
        <end position="316"/>
    </location>
</feature>
<feature type="compositionally biased region" description="Basic residues" evidence="1">
    <location>
        <begin position="331"/>
        <end position="341"/>
    </location>
</feature>
<comment type="caution">
    <text evidence="2">The sequence shown here is derived from an EMBL/GenBank/DDBJ whole genome shotgun (WGS) entry which is preliminary data.</text>
</comment>
<dbReference type="AlphaFoldDB" id="K0SSQ1"/>
<accession>K0SSQ1</accession>
<feature type="compositionally biased region" description="Basic and acidic residues" evidence="1">
    <location>
        <begin position="166"/>
        <end position="183"/>
    </location>
</feature>
<feature type="region of interest" description="Disordered" evidence="1">
    <location>
        <begin position="143"/>
        <end position="348"/>
    </location>
</feature>
<feature type="compositionally biased region" description="Acidic residues" evidence="1">
    <location>
        <begin position="288"/>
        <end position="300"/>
    </location>
</feature>
<feature type="compositionally biased region" description="Low complexity" evidence="1">
    <location>
        <begin position="598"/>
        <end position="609"/>
    </location>
</feature>
<feature type="compositionally biased region" description="Basic and acidic residues" evidence="1">
    <location>
        <begin position="464"/>
        <end position="476"/>
    </location>
</feature>